<dbReference type="EMBL" id="FNNI01000007">
    <property type="protein sequence ID" value="SDX81039.1"/>
    <property type="molecule type" value="Genomic_DNA"/>
</dbReference>
<organism evidence="1 2">
    <name type="scientific">Aidingimonas halophila</name>
    <dbReference type="NCBI Taxonomy" id="574349"/>
    <lineage>
        <taxon>Bacteria</taxon>
        <taxon>Pseudomonadati</taxon>
        <taxon>Pseudomonadota</taxon>
        <taxon>Gammaproteobacteria</taxon>
        <taxon>Oceanospirillales</taxon>
        <taxon>Halomonadaceae</taxon>
        <taxon>Aidingimonas</taxon>
    </lineage>
</organism>
<evidence type="ECO:0000313" key="2">
    <source>
        <dbReference type="Proteomes" id="UP000198500"/>
    </source>
</evidence>
<evidence type="ECO:0000313" key="1">
    <source>
        <dbReference type="EMBL" id="SDX81039.1"/>
    </source>
</evidence>
<accession>A0A1H3ESZ4</accession>
<dbReference type="STRING" id="574349.SAMN05443545_107217"/>
<dbReference type="RefSeq" id="WP_092570997.1">
    <property type="nucleotide sequence ID" value="NZ_BMXH01000006.1"/>
</dbReference>
<dbReference type="Proteomes" id="UP000198500">
    <property type="component" value="Unassembled WGS sequence"/>
</dbReference>
<proteinExistence type="predicted"/>
<name>A0A1H3ESZ4_9GAMM</name>
<dbReference type="OrthoDB" id="6183353at2"/>
<sequence>MTRNLSPSQLRRQRKAELETRIEQQRLDMLVDANRWREASSGIDDAWHTAMRWKVPIYAVSGLLFWRGVKNRNTLLRYSRRGVTVWMLMKRLRKLLG</sequence>
<reference evidence="1 2" key="1">
    <citation type="submission" date="2016-10" db="EMBL/GenBank/DDBJ databases">
        <authorList>
            <person name="de Groot N.N."/>
        </authorList>
    </citation>
    <scope>NUCLEOTIDE SEQUENCE [LARGE SCALE GENOMIC DNA]</scope>
    <source>
        <strain evidence="1 2">DSM 19219</strain>
    </source>
</reference>
<gene>
    <name evidence="1" type="ORF">SAMN05443545_107217</name>
</gene>
<dbReference type="InterPro" id="IPR025612">
    <property type="entry name" value="YqjK"/>
</dbReference>
<dbReference type="AlphaFoldDB" id="A0A1H3ESZ4"/>
<protein>
    <submittedName>
        <fullName evidence="1">YqjK-like protein</fullName>
    </submittedName>
</protein>
<dbReference type="Pfam" id="PF13997">
    <property type="entry name" value="YqjK"/>
    <property type="match status" value="1"/>
</dbReference>
<keyword evidence="2" id="KW-1185">Reference proteome</keyword>